<reference evidence="1 2" key="2">
    <citation type="journal article" date="2012" name="Stand. Genomic Sci.">
        <title>Complete genome sequence of the thermophilic sulfate-reducing ocean bacterium Thermodesulfatator indicus type strain (CIR29812(T)).</title>
        <authorList>
            <person name="Anderson I."/>
            <person name="Saunders E."/>
            <person name="Lapidus A."/>
            <person name="Nolan M."/>
            <person name="Lucas S."/>
            <person name="Tice H."/>
            <person name="Del Rio T.G."/>
            <person name="Cheng J.F."/>
            <person name="Han C."/>
            <person name="Tapia R."/>
            <person name="Goodwin L.A."/>
            <person name="Pitluck S."/>
            <person name="Liolios K."/>
            <person name="Mavromatis K."/>
            <person name="Pagani I."/>
            <person name="Ivanova N."/>
            <person name="Mikhailova N."/>
            <person name="Pati A."/>
            <person name="Chen A."/>
            <person name="Palaniappan K."/>
            <person name="Land M."/>
            <person name="Hauser L."/>
            <person name="Jeffries C.D."/>
            <person name="Chang Y.J."/>
            <person name="Brambilla E.M."/>
            <person name="Rohde M."/>
            <person name="Spring S."/>
            <person name="Goker M."/>
            <person name="Detter J.C."/>
            <person name="Woyke T."/>
            <person name="Bristow J."/>
            <person name="Eisen J.A."/>
            <person name="Markowitz V."/>
            <person name="Hugenholtz P."/>
            <person name="Kyrpides N.C."/>
            <person name="Klenk H.P."/>
        </authorList>
    </citation>
    <scope>NUCLEOTIDE SEQUENCE [LARGE SCALE GENOMIC DNA]</scope>
    <source>
        <strain evidence="2">DSM 15286 / JCM 11887 / CIR29812</strain>
    </source>
</reference>
<evidence type="ECO:0000313" key="1">
    <source>
        <dbReference type="EMBL" id="AEH45372.1"/>
    </source>
</evidence>
<organism evidence="1 2">
    <name type="scientific">Thermodesulfatator indicus (strain DSM 15286 / JCM 11887 / CIR29812)</name>
    <dbReference type="NCBI Taxonomy" id="667014"/>
    <lineage>
        <taxon>Bacteria</taxon>
        <taxon>Pseudomonadati</taxon>
        <taxon>Thermodesulfobacteriota</taxon>
        <taxon>Thermodesulfobacteria</taxon>
        <taxon>Thermodesulfobacteriales</taxon>
        <taxon>Thermodesulfatatoraceae</taxon>
        <taxon>Thermodesulfatator</taxon>
    </lineage>
</organism>
<protein>
    <submittedName>
        <fullName evidence="1">Uncharacterized protein</fullName>
    </submittedName>
</protein>
<dbReference type="KEGG" id="tid:Thein_1511"/>
<dbReference type="STRING" id="667014.Thein_1511"/>
<proteinExistence type="predicted"/>
<dbReference type="PaxDb" id="667014-Thein_1511"/>
<dbReference type="InParanoid" id="F8AAF2"/>
<dbReference type="EMBL" id="CP002683">
    <property type="protein sequence ID" value="AEH45372.1"/>
    <property type="molecule type" value="Genomic_DNA"/>
</dbReference>
<gene>
    <name evidence="1" type="ordered locus">Thein_1511</name>
</gene>
<accession>F8AAF2</accession>
<sequence length="83" mass="9367">MLRRKLDTLEKKVESLSIAEENYPSKIVVNLLSCNHPNKKERLLSHAESAAEIVIRAGCGGDEKDCKNCPYYAFQGVNRLRFG</sequence>
<reference evidence="2" key="1">
    <citation type="submission" date="2011-04" db="EMBL/GenBank/DDBJ databases">
        <title>The complete genome of Thermodesulfatator indicus DSM 15286.</title>
        <authorList>
            <person name="Lucas S."/>
            <person name="Copeland A."/>
            <person name="Lapidus A."/>
            <person name="Bruce D."/>
            <person name="Goodwin L."/>
            <person name="Pitluck S."/>
            <person name="Peters L."/>
            <person name="Kyrpides N."/>
            <person name="Mavromatis K."/>
            <person name="Pagani I."/>
            <person name="Ivanova N."/>
            <person name="Saunders L."/>
            <person name="Detter J.C."/>
            <person name="Tapia R."/>
            <person name="Han C."/>
            <person name="Land M."/>
            <person name="Hauser L."/>
            <person name="Markowitz V."/>
            <person name="Cheng J.-F."/>
            <person name="Hugenholtz P."/>
            <person name="Woyke T."/>
            <person name="Wu D."/>
            <person name="Spring S."/>
            <person name="Schroeder M."/>
            <person name="Brambilla E."/>
            <person name="Klenk H.-P."/>
            <person name="Eisen J.A."/>
        </authorList>
    </citation>
    <scope>NUCLEOTIDE SEQUENCE [LARGE SCALE GENOMIC DNA]</scope>
    <source>
        <strain evidence="2">DSM 15286 / JCM 11887 / CIR29812</strain>
    </source>
</reference>
<name>F8AAF2_THEID</name>
<evidence type="ECO:0000313" key="2">
    <source>
        <dbReference type="Proteomes" id="UP000006793"/>
    </source>
</evidence>
<keyword evidence="2" id="KW-1185">Reference proteome</keyword>
<dbReference type="Proteomes" id="UP000006793">
    <property type="component" value="Chromosome"/>
</dbReference>
<dbReference type="AlphaFoldDB" id="F8AAF2"/>
<dbReference type="HOGENOM" id="CLU_2541481_0_0_0"/>
<dbReference type="RefSeq" id="WP_013908114.1">
    <property type="nucleotide sequence ID" value="NC_015681.1"/>
</dbReference>